<dbReference type="EMBL" id="MFMM01000001">
    <property type="protein sequence ID" value="OGG85004.1"/>
    <property type="molecule type" value="Genomic_DNA"/>
</dbReference>
<sequence length="157" mass="18482">MSQNQYFRVGAGSVIYNDQGEILLFSRADFPDLWQFQQGGMDPGETSEENLWRELLEETGLTPNDIEQVTKYPDWLLYEYTPNLRHTLKDPNCFGQAHQWYFLKLKPGVEVDLEKAVDKEFLEVKWSTFDHLLSLPDTFKHDVFRALSDYFAKHIKN</sequence>
<gene>
    <name evidence="3" type="ORF">A3G90_02990</name>
</gene>
<evidence type="ECO:0000313" key="3">
    <source>
        <dbReference type="EMBL" id="OGG85004.1"/>
    </source>
</evidence>
<proteinExistence type="predicted"/>
<comment type="caution">
    <text evidence="3">The sequence shown here is derived from an EMBL/GenBank/DDBJ whole genome shotgun (WGS) entry which is preliminary data.</text>
</comment>
<protein>
    <recommendedName>
        <fullName evidence="2">Nudix hydrolase domain-containing protein</fullName>
    </recommendedName>
</protein>
<organism evidence="3 4">
    <name type="scientific">Candidatus Kaiserbacteria bacterium RIFCSPLOWO2_12_FULL_45_26</name>
    <dbReference type="NCBI Taxonomy" id="1798525"/>
    <lineage>
        <taxon>Bacteria</taxon>
        <taxon>Candidatus Kaiseribacteriota</taxon>
    </lineage>
</organism>
<dbReference type="InterPro" id="IPR015797">
    <property type="entry name" value="NUDIX_hydrolase-like_dom_sf"/>
</dbReference>
<dbReference type="Pfam" id="PF00293">
    <property type="entry name" value="NUDIX"/>
    <property type="match status" value="1"/>
</dbReference>
<dbReference type="PANTHER" id="PTHR43736">
    <property type="entry name" value="ADP-RIBOSE PYROPHOSPHATASE"/>
    <property type="match status" value="1"/>
</dbReference>
<keyword evidence="1" id="KW-0378">Hydrolase</keyword>
<dbReference type="PRINTS" id="PR00502">
    <property type="entry name" value="NUDIXFAMILY"/>
</dbReference>
<evidence type="ECO:0000256" key="1">
    <source>
        <dbReference type="ARBA" id="ARBA00022801"/>
    </source>
</evidence>
<name>A0A1F6FGL6_9BACT</name>
<dbReference type="PROSITE" id="PS51462">
    <property type="entry name" value="NUDIX"/>
    <property type="match status" value="1"/>
</dbReference>
<dbReference type="Gene3D" id="3.90.79.10">
    <property type="entry name" value="Nucleoside Triphosphate Pyrophosphohydrolase"/>
    <property type="match status" value="1"/>
</dbReference>
<dbReference type="Proteomes" id="UP000177325">
    <property type="component" value="Unassembled WGS sequence"/>
</dbReference>
<evidence type="ECO:0000313" key="4">
    <source>
        <dbReference type="Proteomes" id="UP000177325"/>
    </source>
</evidence>
<evidence type="ECO:0000259" key="2">
    <source>
        <dbReference type="PROSITE" id="PS51462"/>
    </source>
</evidence>
<accession>A0A1F6FGL6</accession>
<dbReference type="InterPro" id="IPR020476">
    <property type="entry name" value="Nudix_hydrolase"/>
</dbReference>
<dbReference type="PANTHER" id="PTHR43736:SF1">
    <property type="entry name" value="DIHYDRONEOPTERIN TRIPHOSPHATE DIPHOSPHATASE"/>
    <property type="match status" value="1"/>
</dbReference>
<feature type="domain" description="Nudix hydrolase" evidence="2">
    <location>
        <begin position="6"/>
        <end position="149"/>
    </location>
</feature>
<dbReference type="SUPFAM" id="SSF55811">
    <property type="entry name" value="Nudix"/>
    <property type="match status" value="1"/>
</dbReference>
<dbReference type="AlphaFoldDB" id="A0A1F6FGL6"/>
<dbReference type="InterPro" id="IPR000086">
    <property type="entry name" value="NUDIX_hydrolase_dom"/>
</dbReference>
<dbReference type="STRING" id="1798525.A3G90_02990"/>
<reference evidence="3 4" key="1">
    <citation type="journal article" date="2016" name="Nat. Commun.">
        <title>Thousands of microbial genomes shed light on interconnected biogeochemical processes in an aquifer system.</title>
        <authorList>
            <person name="Anantharaman K."/>
            <person name="Brown C.T."/>
            <person name="Hug L.A."/>
            <person name="Sharon I."/>
            <person name="Castelle C.J."/>
            <person name="Probst A.J."/>
            <person name="Thomas B.C."/>
            <person name="Singh A."/>
            <person name="Wilkins M.J."/>
            <person name="Karaoz U."/>
            <person name="Brodie E.L."/>
            <person name="Williams K.H."/>
            <person name="Hubbard S.S."/>
            <person name="Banfield J.F."/>
        </authorList>
    </citation>
    <scope>NUCLEOTIDE SEQUENCE [LARGE SCALE GENOMIC DNA]</scope>
</reference>
<dbReference type="GO" id="GO:0016787">
    <property type="term" value="F:hydrolase activity"/>
    <property type="evidence" value="ECO:0007669"/>
    <property type="project" value="UniProtKB-KW"/>
</dbReference>